<dbReference type="EMBL" id="ML170180">
    <property type="protein sequence ID" value="TDL21578.1"/>
    <property type="molecule type" value="Genomic_DNA"/>
</dbReference>
<keyword evidence="3" id="KW-1185">Reference proteome</keyword>
<feature type="region of interest" description="Disordered" evidence="1">
    <location>
        <begin position="71"/>
        <end position="103"/>
    </location>
</feature>
<sequence length="198" mass="20395">MRTEDFSDLIINGHEQCEKSVAERRSPNRPGEARSGISRVGASGGGDGAMFESGSHVDHDVCRRTRFRLSPASSSVELVSRSSESYKDDRGLRGPNRPGEARSVVIRVGSTGGGVGEKLGSGCQVDHVASAGFGRAGLGETTAGVARLRSESSTGDERGLRGPKSDGKDSGIGGGGGDGDGAKVGFGCHDDQDWNGAF</sequence>
<dbReference type="Proteomes" id="UP000294933">
    <property type="component" value="Unassembled WGS sequence"/>
</dbReference>
<reference evidence="2 3" key="1">
    <citation type="submission" date="2018-06" db="EMBL/GenBank/DDBJ databases">
        <title>A transcriptomic atlas of mushroom development highlights an independent origin of complex multicellularity.</title>
        <authorList>
            <consortium name="DOE Joint Genome Institute"/>
            <person name="Krizsan K."/>
            <person name="Almasi E."/>
            <person name="Merenyi Z."/>
            <person name="Sahu N."/>
            <person name="Viragh M."/>
            <person name="Koszo T."/>
            <person name="Mondo S."/>
            <person name="Kiss B."/>
            <person name="Balint B."/>
            <person name="Kues U."/>
            <person name="Barry K."/>
            <person name="Hegedus J.C."/>
            <person name="Henrissat B."/>
            <person name="Johnson J."/>
            <person name="Lipzen A."/>
            <person name="Ohm R."/>
            <person name="Nagy I."/>
            <person name="Pangilinan J."/>
            <person name="Yan J."/>
            <person name="Xiong Y."/>
            <person name="Grigoriev I.V."/>
            <person name="Hibbett D.S."/>
            <person name="Nagy L.G."/>
        </authorList>
    </citation>
    <scope>NUCLEOTIDE SEQUENCE [LARGE SCALE GENOMIC DNA]</scope>
    <source>
        <strain evidence="2 3">SZMC22713</strain>
    </source>
</reference>
<feature type="compositionally biased region" description="Low complexity" evidence="1">
    <location>
        <begin position="71"/>
        <end position="83"/>
    </location>
</feature>
<evidence type="ECO:0000256" key="1">
    <source>
        <dbReference type="SAM" id="MobiDB-lite"/>
    </source>
</evidence>
<gene>
    <name evidence="2" type="ORF">BD410DRAFT_789699</name>
</gene>
<dbReference type="VEuPathDB" id="FungiDB:BD410DRAFT_789699"/>
<dbReference type="AlphaFoldDB" id="A0A4Y7Q2Y3"/>
<proteinExistence type="predicted"/>
<evidence type="ECO:0000313" key="3">
    <source>
        <dbReference type="Proteomes" id="UP000294933"/>
    </source>
</evidence>
<feature type="region of interest" description="Disordered" evidence="1">
    <location>
        <begin position="1"/>
        <end position="57"/>
    </location>
</feature>
<organism evidence="2 3">
    <name type="scientific">Rickenella mellea</name>
    <dbReference type="NCBI Taxonomy" id="50990"/>
    <lineage>
        <taxon>Eukaryota</taxon>
        <taxon>Fungi</taxon>
        <taxon>Dikarya</taxon>
        <taxon>Basidiomycota</taxon>
        <taxon>Agaricomycotina</taxon>
        <taxon>Agaricomycetes</taxon>
        <taxon>Hymenochaetales</taxon>
        <taxon>Rickenellaceae</taxon>
        <taxon>Rickenella</taxon>
    </lineage>
</organism>
<evidence type="ECO:0000313" key="2">
    <source>
        <dbReference type="EMBL" id="TDL21578.1"/>
    </source>
</evidence>
<feature type="compositionally biased region" description="Basic and acidic residues" evidence="1">
    <location>
        <begin position="15"/>
        <end position="26"/>
    </location>
</feature>
<protein>
    <submittedName>
        <fullName evidence="2">Uncharacterized protein</fullName>
    </submittedName>
</protein>
<feature type="region of interest" description="Disordered" evidence="1">
    <location>
        <begin position="140"/>
        <end position="198"/>
    </location>
</feature>
<name>A0A4Y7Q2Y3_9AGAM</name>
<feature type="compositionally biased region" description="Basic and acidic residues" evidence="1">
    <location>
        <begin position="155"/>
        <end position="169"/>
    </location>
</feature>
<feature type="compositionally biased region" description="Gly residues" evidence="1">
    <location>
        <begin position="170"/>
        <end position="184"/>
    </location>
</feature>
<accession>A0A4Y7Q2Y3</accession>